<evidence type="ECO:0000313" key="4">
    <source>
        <dbReference type="Proteomes" id="UP001141950"/>
    </source>
</evidence>
<feature type="transmembrane region" description="Helical" evidence="2">
    <location>
        <begin position="7"/>
        <end position="23"/>
    </location>
</feature>
<evidence type="ECO:0000313" key="3">
    <source>
        <dbReference type="EMBL" id="MCR2806681.1"/>
    </source>
</evidence>
<dbReference type="InterPro" id="IPR011990">
    <property type="entry name" value="TPR-like_helical_dom_sf"/>
</dbReference>
<keyword evidence="2" id="KW-0812">Transmembrane</keyword>
<dbReference type="EMBL" id="JANIPJ010000019">
    <property type="protein sequence ID" value="MCR2806681.1"/>
    <property type="molecule type" value="Genomic_DNA"/>
</dbReference>
<dbReference type="Proteomes" id="UP001141950">
    <property type="component" value="Unassembled WGS sequence"/>
</dbReference>
<comment type="caution">
    <text evidence="3">The sequence shown here is derived from an EMBL/GenBank/DDBJ whole genome shotgun (WGS) entry which is preliminary data.</text>
</comment>
<proteinExistence type="predicted"/>
<protein>
    <submittedName>
        <fullName evidence="3">Tetratricopeptide repeat protein</fullName>
    </submittedName>
</protein>
<name>A0A9X2MTG1_9BACL</name>
<dbReference type="GO" id="GO:0016702">
    <property type="term" value="F:oxidoreductase activity, acting on single donors with incorporation of molecular oxygen, incorporation of two atoms of oxygen"/>
    <property type="evidence" value="ECO:0007669"/>
    <property type="project" value="InterPro"/>
</dbReference>
<dbReference type="SUPFAM" id="SSF49482">
    <property type="entry name" value="Aromatic compound dioxygenase"/>
    <property type="match status" value="1"/>
</dbReference>
<gene>
    <name evidence="3" type="ORF">NQZ67_22625</name>
</gene>
<accession>A0A9X2MTG1</accession>
<dbReference type="InterPro" id="IPR015889">
    <property type="entry name" value="Intradiol_dOase_core"/>
</dbReference>
<evidence type="ECO:0000256" key="2">
    <source>
        <dbReference type="SAM" id="Phobius"/>
    </source>
</evidence>
<dbReference type="RefSeq" id="WP_257450384.1">
    <property type="nucleotide sequence ID" value="NZ_JANIPJ010000019.1"/>
</dbReference>
<organism evidence="3 4">
    <name type="scientific">Paenibacillus soyae</name>
    <dbReference type="NCBI Taxonomy" id="2969249"/>
    <lineage>
        <taxon>Bacteria</taxon>
        <taxon>Bacillati</taxon>
        <taxon>Bacillota</taxon>
        <taxon>Bacilli</taxon>
        <taxon>Bacillales</taxon>
        <taxon>Paenibacillaceae</taxon>
        <taxon>Paenibacillus</taxon>
    </lineage>
</organism>
<keyword evidence="4" id="KW-1185">Reference proteome</keyword>
<dbReference type="Gene3D" id="2.60.130.10">
    <property type="entry name" value="Aromatic compound dioxygenase"/>
    <property type="match status" value="1"/>
</dbReference>
<keyword evidence="2" id="KW-1133">Transmembrane helix</keyword>
<dbReference type="Gene3D" id="1.25.40.10">
    <property type="entry name" value="Tetratricopeptide repeat domain"/>
    <property type="match status" value="1"/>
</dbReference>
<reference evidence="3" key="1">
    <citation type="submission" date="2022-08" db="EMBL/GenBank/DDBJ databases">
        <title>The genomic sequence of strain Paenibacillus sp. SCIV0701.</title>
        <authorList>
            <person name="Zhao H."/>
        </authorList>
    </citation>
    <scope>NUCLEOTIDE SEQUENCE</scope>
    <source>
        <strain evidence="3">SCIV0701</strain>
    </source>
</reference>
<sequence>MRITVRALAGMIVTAILLCWFGYQQLPSLLYYNGFPEAVLQWFPNSEYAKPAANEMAYEYFENTGLDSENYFFISPSGWGTSSSGQTVSAKQKEAAAEKLEQLLDQFGSGEMTADVRFRLAKLYFWTKQWDKAEALLRDFVISEGSESNWAGEQKAFLAVLDSRYKRSDSVPSVEGVLRIGGKPVPDAFVFLHEADSSGYHSQPFNEYPMAITDAEGTYRFYDLEPNRYEAGAGLLPEQIAGYVLAEQPSKTFEVRDGTTASHDIDFQPQIKVLAPTRHELIEGEEITFRWEPYEGAAYYKLSVTTPFRDENGKYAGGVTTQLSDRKYETPTASYSIGGPVEYNGSSDKSYEQDGSVILLTSGLLGKLHPGGEFIWSVDAYDADGRKLSSSAGYYLNEDAVAPLFRISEEGMLEGDRFILENKYEEAIVAYEKEGGNDRALRVLARLAEQGITREDGDPSKAFAYLKRLKEPTQNDLQEMVRLEQAAEKTQGSSPPAPTNQP</sequence>
<keyword evidence="2" id="KW-0472">Membrane</keyword>
<evidence type="ECO:0000256" key="1">
    <source>
        <dbReference type="SAM" id="MobiDB-lite"/>
    </source>
</evidence>
<feature type="region of interest" description="Disordered" evidence="1">
    <location>
        <begin position="482"/>
        <end position="502"/>
    </location>
</feature>
<dbReference type="AlphaFoldDB" id="A0A9X2MTG1"/>
<dbReference type="GO" id="GO:0005506">
    <property type="term" value="F:iron ion binding"/>
    <property type="evidence" value="ECO:0007669"/>
    <property type="project" value="InterPro"/>
</dbReference>